<name>D2J8A6_STAAU</name>
<geneLocation type="plasmid" evidence="1">
    <name>pWBG758</name>
</geneLocation>
<proteinExistence type="predicted"/>
<gene>
    <name evidence="1" type="ORF">SAP040A_024</name>
</gene>
<dbReference type="AlphaFoldDB" id="D2J8A6"/>
<dbReference type="Pfam" id="PF23857">
    <property type="entry name" value="Phage_TAC_19"/>
    <property type="match status" value="1"/>
</dbReference>
<reference evidence="1" key="2">
    <citation type="submission" date="2009-12" db="EMBL/GenBank/DDBJ databases">
        <authorList>
            <person name="Summers A.O."/>
            <person name="Shearer J."/>
            <person name="Wireman J."/>
        </authorList>
    </citation>
    <scope>NUCLEOTIDE SEQUENCE</scope>
    <source>
        <strain evidence="1">Y74T</strain>
        <plasmid evidence="1">pWBG758</plasmid>
    </source>
</reference>
<protein>
    <submittedName>
        <fullName evidence="1">Uncharacterized protein</fullName>
    </submittedName>
</protein>
<reference evidence="1" key="1">
    <citation type="submission" date="2009-08" db="EMBL/GenBank/DDBJ databases">
        <authorList>
            <person name="Gill J."/>
            <person name="Borman J."/>
            <person name="Shetty J."/>
            <person name="Hostetler J."/>
            <person name="Durkin S."/>
            <person name="Montgomery B."/>
        </authorList>
    </citation>
    <scope>NUCLEOTIDE SEQUENCE</scope>
    <source>
        <strain evidence="1">Y74T</strain>
        <plasmid evidence="1">pWBG758</plasmid>
    </source>
</reference>
<dbReference type="RefSeq" id="WP_012816587.1">
    <property type="nucleotide sequence ID" value="NC_013329.1"/>
</dbReference>
<organism evidence="1">
    <name type="scientific">Staphylococcus aureus</name>
    <dbReference type="NCBI Taxonomy" id="1280"/>
    <lineage>
        <taxon>Bacteria</taxon>
        <taxon>Bacillati</taxon>
        <taxon>Bacillota</taxon>
        <taxon>Bacilli</taxon>
        <taxon>Bacillales</taxon>
        <taxon>Staphylococcaceae</taxon>
        <taxon>Staphylococcus</taxon>
    </lineage>
</organism>
<accession>D2J8A6</accession>
<sequence>MKNNSIELITEFSETGEPLRTETFLTRGTIKLVMVYECVSFLSLLKDVPNTNEVQQMIDLVTRIYDEQFTKNQLIDGLPSHKAVPELYQQIVFIASGNQVVDEVKDTVKNDKDINSKTVSSWKEYKGHLNDLIKDMTKEGKDINEVLNLPYAFMMTDLSEEIRKVERKESMLDAFM</sequence>
<keyword evidence="1" id="KW-0614">Plasmid</keyword>
<dbReference type="EMBL" id="GQ900400">
    <property type="protein sequence ID" value="ACZ59006.1"/>
    <property type="molecule type" value="Genomic_DNA"/>
</dbReference>
<dbReference type="NCBIfam" id="NF047360">
    <property type="entry name" value="tail_chap_PVL"/>
    <property type="match status" value="1"/>
</dbReference>
<dbReference type="InterPro" id="IPR057006">
    <property type="entry name" value="Phage_TAC_19"/>
</dbReference>
<dbReference type="NCBIfam" id="NF047426">
    <property type="entry name" value="tail_chap_PVL_C"/>
    <property type="match status" value="1"/>
</dbReference>
<evidence type="ECO:0000313" key="1">
    <source>
        <dbReference type="EMBL" id="ACZ59006.1"/>
    </source>
</evidence>